<dbReference type="InterPro" id="IPR045851">
    <property type="entry name" value="AMP-bd_C_sf"/>
</dbReference>
<dbReference type="Gene3D" id="3.30.559.10">
    <property type="entry name" value="Chloramphenicol acetyltransferase-like domain"/>
    <property type="match status" value="1"/>
</dbReference>
<dbReference type="Gene3D" id="1.10.1200.10">
    <property type="entry name" value="ACP-like"/>
    <property type="match status" value="1"/>
</dbReference>
<evidence type="ECO:0000256" key="3">
    <source>
        <dbReference type="ARBA" id="ARBA00022553"/>
    </source>
</evidence>
<dbReference type="Gene3D" id="3.40.50.1820">
    <property type="entry name" value="alpha/beta hydrolase"/>
    <property type="match status" value="1"/>
</dbReference>
<dbReference type="InterPro" id="IPR020806">
    <property type="entry name" value="PKS_PP-bd"/>
</dbReference>
<evidence type="ECO:0000259" key="4">
    <source>
        <dbReference type="PROSITE" id="PS50075"/>
    </source>
</evidence>
<dbReference type="PANTHER" id="PTHR45527">
    <property type="entry name" value="NONRIBOSOMAL PEPTIDE SYNTHETASE"/>
    <property type="match status" value="1"/>
</dbReference>
<evidence type="ECO:0000256" key="2">
    <source>
        <dbReference type="ARBA" id="ARBA00022450"/>
    </source>
</evidence>
<dbReference type="InterPro" id="IPR000873">
    <property type="entry name" value="AMP-dep_synth/lig_dom"/>
</dbReference>
<dbReference type="Gene3D" id="3.30.559.30">
    <property type="entry name" value="Nonribosomal peptide synthetase, condensation domain"/>
    <property type="match status" value="1"/>
</dbReference>
<dbReference type="InterPro" id="IPR006162">
    <property type="entry name" value="Ppantetheine_attach_site"/>
</dbReference>
<comment type="caution">
    <text evidence="5">The sequence shown here is derived from an EMBL/GenBank/DDBJ whole genome shotgun (WGS) entry which is preliminary data.</text>
</comment>
<evidence type="ECO:0000313" key="5">
    <source>
        <dbReference type="EMBL" id="MDP9867773.1"/>
    </source>
</evidence>
<dbReference type="Gene3D" id="3.30.300.30">
    <property type="match status" value="2"/>
</dbReference>
<dbReference type="Pfam" id="PF00668">
    <property type="entry name" value="Condensation"/>
    <property type="match status" value="1"/>
</dbReference>
<dbReference type="PROSITE" id="PS00455">
    <property type="entry name" value="AMP_BINDING"/>
    <property type="match status" value="2"/>
</dbReference>
<dbReference type="SUPFAM" id="SSF52777">
    <property type="entry name" value="CoA-dependent acyltransferases"/>
    <property type="match status" value="2"/>
</dbReference>
<dbReference type="CDD" id="cd12117">
    <property type="entry name" value="A_NRPS_Srf_like"/>
    <property type="match status" value="2"/>
</dbReference>
<evidence type="ECO:0000256" key="1">
    <source>
        <dbReference type="ARBA" id="ARBA00001957"/>
    </source>
</evidence>
<dbReference type="Pfam" id="PF13193">
    <property type="entry name" value="AMP-binding_C"/>
    <property type="match status" value="2"/>
</dbReference>
<name>A0ABT9RF62_9ACTN</name>
<reference evidence="5 6" key="1">
    <citation type="submission" date="2023-07" db="EMBL/GenBank/DDBJ databases">
        <title>Sequencing the genomes of 1000 actinobacteria strains.</title>
        <authorList>
            <person name="Klenk H.-P."/>
        </authorList>
    </citation>
    <scope>NUCLEOTIDE SEQUENCE [LARGE SCALE GENOMIC DNA]</scope>
    <source>
        <strain evidence="5 6">DSM 44109</strain>
    </source>
</reference>
<dbReference type="InterPro" id="IPR025110">
    <property type="entry name" value="AMP-bd_C"/>
</dbReference>
<dbReference type="Gene3D" id="3.40.50.980">
    <property type="match status" value="4"/>
</dbReference>
<dbReference type="InterPro" id="IPR020845">
    <property type="entry name" value="AMP-binding_CS"/>
</dbReference>
<dbReference type="PROSITE" id="PS00012">
    <property type="entry name" value="PHOSPHOPANTETHEINE"/>
    <property type="match status" value="2"/>
</dbReference>
<feature type="domain" description="Carrier" evidence="4">
    <location>
        <begin position="1572"/>
        <end position="1647"/>
    </location>
</feature>
<evidence type="ECO:0000313" key="6">
    <source>
        <dbReference type="Proteomes" id="UP001230426"/>
    </source>
</evidence>
<dbReference type="PANTHER" id="PTHR45527:SF1">
    <property type="entry name" value="FATTY ACID SYNTHASE"/>
    <property type="match status" value="1"/>
</dbReference>
<dbReference type="RefSeq" id="WP_306869774.1">
    <property type="nucleotide sequence ID" value="NZ_JAUSRB010000002.1"/>
</dbReference>
<dbReference type="InterPro" id="IPR036736">
    <property type="entry name" value="ACP-like_sf"/>
</dbReference>
<dbReference type="EMBL" id="JAUSRB010000002">
    <property type="protein sequence ID" value="MDP9867773.1"/>
    <property type="molecule type" value="Genomic_DNA"/>
</dbReference>
<dbReference type="InterPro" id="IPR029058">
    <property type="entry name" value="AB_hydrolase_fold"/>
</dbReference>
<dbReference type="SUPFAM" id="SSF56801">
    <property type="entry name" value="Acetyl-CoA synthetase-like"/>
    <property type="match status" value="2"/>
</dbReference>
<keyword evidence="6" id="KW-1185">Reference proteome</keyword>
<comment type="cofactor">
    <cofactor evidence="1">
        <name>pantetheine 4'-phosphate</name>
        <dbReference type="ChEBI" id="CHEBI:47942"/>
    </cofactor>
</comment>
<keyword evidence="2" id="KW-0596">Phosphopantetheine</keyword>
<dbReference type="Proteomes" id="UP001230426">
    <property type="component" value="Unassembled WGS sequence"/>
</dbReference>
<gene>
    <name evidence="5" type="ORF">J2S55_007039</name>
</gene>
<sequence length="1656" mass="176096">MNPLPFRNDLVEAFEARVAAAPEAEAVVCGAVRLSAAELNARANALARRLSAAGVGPESAVVVLMERSAETVVTLLAVVKAGGTYVPLHPGLPMARMRWITEQTRARVLVTDATYAGHDLTAHLPTLTADAGAQAPDDADGNLGLEIGPDRLAYVMFTSGSTGVPKGVAVTHRNVTALTADRRWRDHHRVLSHSPYAFDASTYELWVPLLNGGTVVVAPPGPVDASVLRRALEEEQVSAVFLTTGLFNVLAQDAPAVLARVPHLWTGGEAASPAAVERVLDAGGAVRNAYGPTETTTFALSHHVAGPFTGAVPIGGPLEAVRAHVLDETLRPAEEGELYLAGEHLARGYLGRPDLTAERFVADPYGEPGSRMYRTGDLVRRRDDGTWEFVGRADGQVKIRGFRIELGEIEAVLARHPAVAQAVTLARRDQPGDSRLVAYLVPQDPPGTAGSGEPAGRVRRYAEETLPAYMVPSSFVVLDALPLNHNGKVDRRALPAPETATSGAAPRTPVEEILCGLFTQVLGTPGIGVDDDFFALGGHSLLAMRVVTGIRSALSVELQVRAVFEEPTVAGLAALVERARTGGTGGVRPPLVRAESSEPPSPSFAQHRLWIVDQLAEPGGLYTVPLVLRLSGRLDRPALAAALGDVAWRHETLRTVFPAQDGRPRQRVLETVPELTVVETDEAGLGAAVEEAVLRPFDLSAEPPVRALLFALRPGAPGEPGEHVLALLFHHIAMDGWSLAPLRRDLALAYAARTRGAAPDWEPLPVRYSDYALWQRELLGDPADPDSLVSAQTAYWRAALAGAPEELALPVDRPRTPASGHRGGSVPLRLSPELHGRLLALARANQATLFMVVQAALAALLTRLGAGTDVPIGVPAAGRTDGALDELVGFFANTLVLRTDTSGDPGFRELLARVKETDLAAYAHQDVPFEQVVEAVNPPRIPGCPPLFQVMLGLDNTPGDEAGLPGLTAVPDPAYSLYGFGGAKCDLAFGLSENVSAGAVPGGVEGVVQYARDLFDPGTVESITARLVRLLEAVAADPDVRVSEVELLAPEERYTLLEKWNDTAARIPGGDLARLFQARVAAAPEAEAVVCGAVRLSAAELNARANALARRLSAAGVGPESAVVVLMERSAETVVTLLAVVKAGGTYVPLHPGLPMARMRWITEQTRARVLVTDATYAGHDLTAHLPAVQVGPESDPVDPDLEIAPDRLAYVMFTSGSTGVPKGVAVTHRNVAAFAADRLWHGPGHRRVLFHTASSFDVSMYELWVPLLNGGTVVVAPPGPVDASVLRRALEEEQVSAVFLTTGLFNVLAEESPAVLARVPELWIAGEAASPPAVERVLLAGGEVRNGYGPTETTIYVTAHHVTAPAAVVPIGRPLDNTRAYVLDGRLRPVPAGVPGELYIAGEHLARGYLGRPDLTAERFVADPYGEPGTRMYRTGDLVRRLPDGLLDYLGRVDDQVKIRGIRIELGEIETVLARHPAVAQAVTLVREDQPGDRRLVAYVVPHRPPAAPSPAADAELTGQVRRFAEETLPAYMVPSAFVLLDGLPLNHNGKIDRRALPAPAWQEPAAVAQEPRTEAEVLVTEIWTEVLGVERVGVHDDFFALGGNSLLAIRVVSRIRAAVDLEVPVDAVFTNPTVERLADAVEALLIADIEGQSP</sequence>
<dbReference type="InterPro" id="IPR001242">
    <property type="entry name" value="Condensation_dom"/>
</dbReference>
<dbReference type="NCBIfam" id="TIGR01733">
    <property type="entry name" value="AA-adenyl-dom"/>
    <property type="match status" value="2"/>
</dbReference>
<dbReference type="InterPro" id="IPR009081">
    <property type="entry name" value="PP-bd_ACP"/>
</dbReference>
<dbReference type="CDD" id="cd19540">
    <property type="entry name" value="LCL_NRPS-like"/>
    <property type="match status" value="1"/>
</dbReference>
<accession>A0ABT9RF62</accession>
<dbReference type="InterPro" id="IPR023213">
    <property type="entry name" value="CAT-like_dom_sf"/>
</dbReference>
<protein>
    <submittedName>
        <fullName evidence="5">Amino acid adenylation domain-containing protein</fullName>
    </submittedName>
</protein>
<organism evidence="5 6">
    <name type="scientific">Streptosporangium brasiliense</name>
    <dbReference type="NCBI Taxonomy" id="47480"/>
    <lineage>
        <taxon>Bacteria</taxon>
        <taxon>Bacillati</taxon>
        <taxon>Actinomycetota</taxon>
        <taxon>Actinomycetes</taxon>
        <taxon>Streptosporangiales</taxon>
        <taxon>Streptosporangiaceae</taxon>
        <taxon>Streptosporangium</taxon>
    </lineage>
</organism>
<feature type="domain" description="Carrier" evidence="4">
    <location>
        <begin position="505"/>
        <end position="580"/>
    </location>
</feature>
<dbReference type="Pfam" id="PF00550">
    <property type="entry name" value="PP-binding"/>
    <property type="match status" value="2"/>
</dbReference>
<proteinExistence type="predicted"/>
<dbReference type="Gene3D" id="2.30.38.10">
    <property type="entry name" value="Luciferase, Domain 3"/>
    <property type="match status" value="2"/>
</dbReference>
<keyword evidence="3" id="KW-0597">Phosphoprotein</keyword>
<dbReference type="Pfam" id="PF00501">
    <property type="entry name" value="AMP-binding"/>
    <property type="match status" value="2"/>
</dbReference>
<dbReference type="SUPFAM" id="SSF47336">
    <property type="entry name" value="ACP-like"/>
    <property type="match status" value="2"/>
</dbReference>
<dbReference type="PROSITE" id="PS50075">
    <property type="entry name" value="CARRIER"/>
    <property type="match status" value="2"/>
</dbReference>
<dbReference type="SMART" id="SM00823">
    <property type="entry name" value="PKS_PP"/>
    <property type="match status" value="2"/>
</dbReference>
<dbReference type="InterPro" id="IPR010071">
    <property type="entry name" value="AA_adenyl_dom"/>
</dbReference>